<dbReference type="Gene3D" id="2.60.40.1190">
    <property type="match status" value="1"/>
</dbReference>
<dbReference type="CDD" id="cd09620">
    <property type="entry name" value="CBM9_like_3"/>
    <property type="match status" value="1"/>
</dbReference>
<dbReference type="Proteomes" id="UP001501508">
    <property type="component" value="Unassembled WGS sequence"/>
</dbReference>
<protein>
    <submittedName>
        <fullName evidence="2">Carbohydrate-binding family 9-like protein</fullName>
    </submittedName>
</protein>
<proteinExistence type="predicted"/>
<keyword evidence="3" id="KW-1185">Reference proteome</keyword>
<evidence type="ECO:0000313" key="2">
    <source>
        <dbReference type="EMBL" id="GAA4433788.1"/>
    </source>
</evidence>
<evidence type="ECO:0000259" key="1">
    <source>
        <dbReference type="Pfam" id="PF16011"/>
    </source>
</evidence>
<feature type="domain" description="Carbohydrate-binding" evidence="1">
    <location>
        <begin position="54"/>
        <end position="232"/>
    </location>
</feature>
<evidence type="ECO:0000313" key="3">
    <source>
        <dbReference type="Proteomes" id="UP001501508"/>
    </source>
</evidence>
<sequence length="233" mass="26581">MAAVLAFSNPVKAQLSYGIRRVKKPVTIDANWDKKAWKKIPEVKIGNPMGKVPAFSPVTTAKVAYDDHHLYLIFKVEDKFVKSTVTEYNGNVSGDSCVEFFFAPDETQPLHYFNLEINAGGTPLMFFVTKPWTEFTPLDNESISQIQIAHSQPKVVDPEVKAPTTWVIECKIPYEMLKKFSNVTMPRSGAEWHANFYKTGSRTSNPHWFTWSPVDFPKPNFHLPEFFGTLKFK</sequence>
<accession>A0ABP8LQF1</accession>
<comment type="caution">
    <text evidence="2">The sequence shown here is derived from an EMBL/GenBank/DDBJ whole genome shotgun (WGS) entry which is preliminary data.</text>
</comment>
<organism evidence="2 3">
    <name type="scientific">Ravibacter arvi</name>
    <dbReference type="NCBI Taxonomy" id="2051041"/>
    <lineage>
        <taxon>Bacteria</taxon>
        <taxon>Pseudomonadati</taxon>
        <taxon>Bacteroidota</taxon>
        <taxon>Cytophagia</taxon>
        <taxon>Cytophagales</taxon>
        <taxon>Spirosomataceae</taxon>
        <taxon>Ravibacter</taxon>
    </lineage>
</organism>
<dbReference type="InterPro" id="IPR010502">
    <property type="entry name" value="Carb-bd_dom_fam9"/>
</dbReference>
<dbReference type="Pfam" id="PF16011">
    <property type="entry name" value="CBM9_2"/>
    <property type="match status" value="1"/>
</dbReference>
<reference evidence="3" key="1">
    <citation type="journal article" date="2019" name="Int. J. Syst. Evol. Microbiol.">
        <title>The Global Catalogue of Microorganisms (GCM) 10K type strain sequencing project: providing services to taxonomists for standard genome sequencing and annotation.</title>
        <authorList>
            <consortium name="The Broad Institute Genomics Platform"/>
            <consortium name="The Broad Institute Genome Sequencing Center for Infectious Disease"/>
            <person name="Wu L."/>
            <person name="Ma J."/>
        </authorList>
    </citation>
    <scope>NUCLEOTIDE SEQUENCE [LARGE SCALE GENOMIC DNA]</scope>
    <source>
        <strain evidence="3">JCM 31920</strain>
    </source>
</reference>
<dbReference type="EMBL" id="BAABEY010000009">
    <property type="protein sequence ID" value="GAA4433788.1"/>
    <property type="molecule type" value="Genomic_DNA"/>
</dbReference>
<dbReference type="SUPFAM" id="SSF49344">
    <property type="entry name" value="CBD9-like"/>
    <property type="match status" value="1"/>
</dbReference>
<name>A0ABP8LQF1_9BACT</name>
<gene>
    <name evidence="2" type="ORF">GCM10023091_07780</name>
</gene>